<keyword evidence="11" id="KW-1185">Reference proteome</keyword>
<dbReference type="InterPro" id="IPR035437">
    <property type="entry name" value="SNase_OB-fold_sf"/>
</dbReference>
<dbReference type="STRING" id="48709.A0A1D2MQK9"/>
<evidence type="ECO:0000256" key="5">
    <source>
        <dbReference type="ARBA" id="ARBA00022806"/>
    </source>
</evidence>
<dbReference type="Pfam" id="PF00567">
    <property type="entry name" value="TUDOR"/>
    <property type="match status" value="1"/>
</dbReference>
<evidence type="ECO:0000313" key="11">
    <source>
        <dbReference type="Proteomes" id="UP000094527"/>
    </source>
</evidence>
<keyword evidence="5 10" id="KW-0347">Helicase</keyword>
<comment type="caution">
    <text evidence="10">The sequence shown here is derived from an EMBL/GenBank/DDBJ whole genome shotgun (WGS) entry which is preliminary data.</text>
</comment>
<comment type="catalytic activity">
    <reaction evidence="7">
        <text>ATP + H2O = ADP + phosphate + H(+)</text>
        <dbReference type="Rhea" id="RHEA:13065"/>
        <dbReference type="ChEBI" id="CHEBI:15377"/>
        <dbReference type="ChEBI" id="CHEBI:15378"/>
        <dbReference type="ChEBI" id="CHEBI:30616"/>
        <dbReference type="ChEBI" id="CHEBI:43474"/>
        <dbReference type="ChEBI" id="CHEBI:456216"/>
        <dbReference type="EC" id="3.6.4.13"/>
    </reaction>
</comment>
<feature type="region of interest" description="Disordered" evidence="8">
    <location>
        <begin position="703"/>
        <end position="731"/>
    </location>
</feature>
<dbReference type="CDD" id="cd06463">
    <property type="entry name" value="p23_like"/>
    <property type="match status" value="1"/>
</dbReference>
<dbReference type="Proteomes" id="UP000094527">
    <property type="component" value="Unassembled WGS sequence"/>
</dbReference>
<dbReference type="SUPFAM" id="SSF49764">
    <property type="entry name" value="HSP20-like chaperones"/>
    <property type="match status" value="1"/>
</dbReference>
<dbReference type="GO" id="GO:0005524">
    <property type="term" value="F:ATP binding"/>
    <property type="evidence" value="ECO:0007669"/>
    <property type="project" value="UniProtKB-KW"/>
</dbReference>
<evidence type="ECO:0000256" key="8">
    <source>
        <dbReference type="SAM" id="MobiDB-lite"/>
    </source>
</evidence>
<reference evidence="10 11" key="1">
    <citation type="journal article" date="2016" name="Genome Biol. Evol.">
        <title>Gene Family Evolution Reflects Adaptation to Soil Environmental Stressors in the Genome of the Collembolan Orchesella cincta.</title>
        <authorList>
            <person name="Faddeeva-Vakhrusheva A."/>
            <person name="Derks M.F."/>
            <person name="Anvar S.Y."/>
            <person name="Agamennone V."/>
            <person name="Suring W."/>
            <person name="Smit S."/>
            <person name="van Straalen N.M."/>
            <person name="Roelofs D."/>
        </authorList>
    </citation>
    <scope>NUCLEOTIDE SEQUENCE [LARGE SCALE GENOMIC DNA]</scope>
    <source>
        <tissue evidence="10">Mixed pool</tissue>
    </source>
</reference>
<feature type="region of interest" description="Disordered" evidence="8">
    <location>
        <begin position="852"/>
        <end position="880"/>
    </location>
</feature>
<name>A0A1D2MQK9_ORCCI</name>
<dbReference type="PANTHER" id="PTHR22655">
    <property type="entry name" value="ATP-DEPENDENT RNA HELICASE TDRD12-RELATED"/>
    <property type="match status" value="1"/>
</dbReference>
<keyword evidence="6" id="KW-0067">ATP-binding</keyword>
<evidence type="ECO:0000256" key="7">
    <source>
        <dbReference type="ARBA" id="ARBA00047984"/>
    </source>
</evidence>
<dbReference type="GO" id="GO:0005737">
    <property type="term" value="C:cytoplasm"/>
    <property type="evidence" value="ECO:0007669"/>
    <property type="project" value="UniProtKB-ARBA"/>
</dbReference>
<gene>
    <name evidence="10" type="ORF">Ocin01_11282</name>
</gene>
<evidence type="ECO:0000313" key="10">
    <source>
        <dbReference type="EMBL" id="ODM95400.1"/>
    </source>
</evidence>
<dbReference type="OrthoDB" id="249932at2759"/>
<dbReference type="InterPro" id="IPR008978">
    <property type="entry name" value="HSP20-like_chaperone"/>
</dbReference>
<feature type="compositionally biased region" description="Acidic residues" evidence="8">
    <location>
        <begin position="852"/>
        <end position="868"/>
    </location>
</feature>
<dbReference type="SUPFAM" id="SSF63748">
    <property type="entry name" value="Tudor/PWWP/MBT"/>
    <property type="match status" value="2"/>
</dbReference>
<dbReference type="OMA" id="KCFFVDQ"/>
<dbReference type="GO" id="GO:0042078">
    <property type="term" value="P:germ-line stem cell division"/>
    <property type="evidence" value="ECO:0007669"/>
    <property type="project" value="TreeGrafter"/>
</dbReference>
<keyword evidence="2" id="KW-0677">Repeat</keyword>
<accession>A0A1D2MQK9</accession>
<dbReference type="AlphaFoldDB" id="A0A1D2MQK9"/>
<evidence type="ECO:0000259" key="9">
    <source>
        <dbReference type="PROSITE" id="PS50304"/>
    </source>
</evidence>
<sequence>MASVDVTNATCVISFDSPEDGMIKKPTAALRFGYFWKNIRSIDEGSESDVNLVCHFLLTGKEHNFYALYKFSETLDHVTFPPLLKALAVEMELECSEKALCDGIKLFGFCNSADPERCPSRHEFTKQDLRKFAHAPVTGEIEFRITRCESPSRYRVQLLRHFLFEDGKRKVQRSFISELKRRSDLIAECHAQENNLQKTSFEVGNLYAVKDPESNGLTRCKITKILSKDSFDNPKTVHVNCIDTGISLNPSVDDLFQLSPEQEKWTPLVVELVLGDLKPSHGEMEYRPNHSKNARKLTTDKIYNAKIWLSIGNTVWVNPMVEYHIDPCTKQTVKGSSARLDLMRMGAADYNHTHLKSLSDLVRKHGDLYKGCKELEIVEKLSQDDLSEIAAKEDFYQLGDDYRWAFVQLSSDSKFDPAEIMTMYGKNPWTFYGVHRKFEKTLNDLEVELSSCIENYISEKYITYEDMFVELYEPEMVIAAKDLEEDKKWNRAIILSRYKLEDQPSTRYELFFVDHGDKANLTAAELFPIPLKFVTRMPFQSIAFKLEHVVPLNPSGKWEENESEAFLDMILPNCDSVILQLVTLRSVENSDLPVTCRYYEAVAFLDDKELGEILVQESKAEFKTGAENMVAGIKERLLQFYNAVVNQHMGDDDDGESNAAGDNALAFGEEEDEDDRFEVHVDDAFIREFCGIKVNGMNQTASTENAALPTPSPSGAEPNSEQPFTSKSPAANTCGLTTSDAISQFNSSSKLTPTVKWRQNDTSVIFTIMVPDIEEFDVRLGADRRTICFQTVRPANYGFTIKSFGKVIKYEATLTGQTLALSFTKRMAGANWARVLSDKTLQPWWLKPDSDYLGDEDEVDEDGEESDGYEPWVYERDQEDEDTEFILALEADEELGEGEDFASDSD</sequence>
<evidence type="ECO:0000256" key="1">
    <source>
        <dbReference type="ARBA" id="ARBA00012552"/>
    </source>
</evidence>
<evidence type="ECO:0000256" key="3">
    <source>
        <dbReference type="ARBA" id="ARBA00022741"/>
    </source>
</evidence>
<organism evidence="10 11">
    <name type="scientific">Orchesella cincta</name>
    <name type="common">Springtail</name>
    <name type="synonym">Podura cincta</name>
    <dbReference type="NCBI Taxonomy" id="48709"/>
    <lineage>
        <taxon>Eukaryota</taxon>
        <taxon>Metazoa</taxon>
        <taxon>Ecdysozoa</taxon>
        <taxon>Arthropoda</taxon>
        <taxon>Hexapoda</taxon>
        <taxon>Collembola</taxon>
        <taxon>Entomobryomorpha</taxon>
        <taxon>Entomobryoidea</taxon>
        <taxon>Orchesellidae</taxon>
        <taxon>Orchesellinae</taxon>
        <taxon>Orchesella</taxon>
    </lineage>
</organism>
<keyword evidence="3" id="KW-0547">Nucleotide-binding</keyword>
<dbReference type="GO" id="GO:0016787">
    <property type="term" value="F:hydrolase activity"/>
    <property type="evidence" value="ECO:0007669"/>
    <property type="project" value="UniProtKB-KW"/>
</dbReference>
<feature type="domain" description="Tudor" evidence="9">
    <location>
        <begin position="472"/>
        <end position="536"/>
    </location>
</feature>
<dbReference type="CDD" id="cd20379">
    <property type="entry name" value="Tudor_dTUD-like"/>
    <property type="match status" value="1"/>
</dbReference>
<dbReference type="EC" id="3.6.4.13" evidence="1"/>
<dbReference type="SMART" id="SM00333">
    <property type="entry name" value="TUDOR"/>
    <property type="match status" value="2"/>
</dbReference>
<dbReference type="EMBL" id="LJIJ01000678">
    <property type="protein sequence ID" value="ODM95400.1"/>
    <property type="molecule type" value="Genomic_DNA"/>
</dbReference>
<dbReference type="PROSITE" id="PS50304">
    <property type="entry name" value="TUDOR"/>
    <property type="match status" value="1"/>
</dbReference>
<evidence type="ECO:0000256" key="4">
    <source>
        <dbReference type="ARBA" id="ARBA00022801"/>
    </source>
</evidence>
<dbReference type="GO" id="GO:0003724">
    <property type="term" value="F:RNA helicase activity"/>
    <property type="evidence" value="ECO:0007669"/>
    <property type="project" value="UniProtKB-EC"/>
</dbReference>
<evidence type="ECO:0000256" key="6">
    <source>
        <dbReference type="ARBA" id="ARBA00022840"/>
    </source>
</evidence>
<feature type="compositionally biased region" description="Polar residues" evidence="8">
    <location>
        <begin position="717"/>
        <end position="731"/>
    </location>
</feature>
<evidence type="ECO:0000256" key="2">
    <source>
        <dbReference type="ARBA" id="ARBA00022737"/>
    </source>
</evidence>
<dbReference type="Gene3D" id="2.40.50.90">
    <property type="match status" value="1"/>
</dbReference>
<dbReference type="InterPro" id="IPR002999">
    <property type="entry name" value="Tudor"/>
</dbReference>
<keyword evidence="4" id="KW-0378">Hydrolase</keyword>
<dbReference type="Gene3D" id="2.60.40.790">
    <property type="match status" value="1"/>
</dbReference>
<dbReference type="Gene3D" id="2.30.30.140">
    <property type="match status" value="2"/>
</dbReference>
<dbReference type="PANTHER" id="PTHR22655:SF2">
    <property type="entry name" value="ATP-DEPENDENT RNA HELICASE TDRD12-RELATED"/>
    <property type="match status" value="1"/>
</dbReference>
<protein>
    <recommendedName>
        <fullName evidence="1">RNA helicase</fullName>
        <ecNumber evidence="1">3.6.4.13</ecNumber>
    </recommendedName>
</protein>
<proteinExistence type="predicted"/>